<dbReference type="STRING" id="1324957.K933_02411"/>
<dbReference type="eggNOG" id="arCOG06472">
    <property type="taxonomic scope" value="Archaea"/>
</dbReference>
<evidence type="ECO:0000256" key="1">
    <source>
        <dbReference type="SAM" id="MobiDB-lite"/>
    </source>
</evidence>
<dbReference type="GO" id="GO:0016787">
    <property type="term" value="F:hydrolase activity"/>
    <property type="evidence" value="ECO:0007669"/>
    <property type="project" value="InterPro"/>
</dbReference>
<sequence length="582" mass="62869">MSDRQRADDGRTGSRTRSLNRRGVLAGLGTLGLGAAFAGSGRATPGRADPEGGAVSAEVADESEFVSLFDGGSLADSYWHQVNGQANYSAEDGVIVGSSVPESPNSFLTHYKVFDDFEVRMEVHLDQAMNSGVQVRSNLSREKPEVHGPQVEIELSGEGTQQFPPAESGYVYGESLDTGWLSQERPPTDAFDNDGWNDYRIRVEGDTIRTWINGREIETLDLGQYADVPHLVPMGVLGLQVHAIDAEGYTVRWRNVRINELDADEWTPLFDGRGTEGWTGLAGEGDVGVSDDVLELRGGESFSLRTEERYDDFVFETWVDADAEGGVLFRNPGEGRVDGYRVDVDPTDGMTGSLSDAASGEYLKDTSGEAVSEMAFHPDQWNYLRVLANGETLRVWVNGVTTAWLTDGAHSSGYLGLQHLGGDGALRFRELSVNPLAGDESPVGPPPAVLPYQVDLVAGEPNEVLGESEDDFYGRQGRLIQYAHGNADGVTTRDTWINSLDAGTRGCVDADPIQVDDRTASVSVTVADGCEPTLSLVSYTLPGGAFSFETADDQELVDDESETFGPGDHTLEVELPVGRPEE</sequence>
<dbReference type="EMBL" id="ASGZ01000005">
    <property type="protein sequence ID" value="ESP89799.1"/>
    <property type="molecule type" value="Genomic_DNA"/>
</dbReference>
<protein>
    <recommendedName>
        <fullName evidence="2">3-keto-alpha-glucoside-1,2-lyase/3-keto-2-hydroxy-glucal hydratase domain-containing protein</fullName>
    </recommendedName>
</protein>
<dbReference type="InterPro" id="IPR010496">
    <property type="entry name" value="AL/BT2_dom"/>
</dbReference>
<accession>V4HPH9</accession>
<dbReference type="Pfam" id="PF06439">
    <property type="entry name" value="3keto-disac_hyd"/>
    <property type="match status" value="2"/>
</dbReference>
<dbReference type="Proteomes" id="UP000017840">
    <property type="component" value="Unassembled WGS sequence"/>
</dbReference>
<evidence type="ECO:0000313" key="3">
    <source>
        <dbReference type="EMBL" id="ESP89799.1"/>
    </source>
</evidence>
<organism evidence="3 4">
    <name type="scientific">Candidatus Halobonum tyrrellensis G22</name>
    <dbReference type="NCBI Taxonomy" id="1324957"/>
    <lineage>
        <taxon>Archaea</taxon>
        <taxon>Methanobacteriati</taxon>
        <taxon>Methanobacteriota</taxon>
        <taxon>Stenosarchaea group</taxon>
        <taxon>Halobacteria</taxon>
        <taxon>Halobacteriales</taxon>
        <taxon>Haloferacaceae</taxon>
        <taxon>Candidatus Halobonum</taxon>
    </lineage>
</organism>
<evidence type="ECO:0000313" key="4">
    <source>
        <dbReference type="Proteomes" id="UP000017840"/>
    </source>
</evidence>
<dbReference type="Gene3D" id="2.60.120.560">
    <property type="entry name" value="Exo-inulinase, domain 1"/>
    <property type="match status" value="2"/>
</dbReference>
<proteinExistence type="predicted"/>
<dbReference type="InterPro" id="IPR013320">
    <property type="entry name" value="ConA-like_dom_sf"/>
</dbReference>
<dbReference type="PROSITE" id="PS51318">
    <property type="entry name" value="TAT"/>
    <property type="match status" value="1"/>
</dbReference>
<gene>
    <name evidence="3" type="ORF">K933_02411</name>
</gene>
<comment type="caution">
    <text evidence="3">The sequence shown here is derived from an EMBL/GenBank/DDBJ whole genome shotgun (WGS) entry which is preliminary data.</text>
</comment>
<feature type="region of interest" description="Disordered" evidence="1">
    <location>
        <begin position="559"/>
        <end position="582"/>
    </location>
</feature>
<dbReference type="OrthoDB" id="36243at2157"/>
<evidence type="ECO:0000259" key="2">
    <source>
        <dbReference type="Pfam" id="PF06439"/>
    </source>
</evidence>
<reference evidence="3 4" key="1">
    <citation type="journal article" date="2013" name="Genome Announc.">
        <title>Draft Genome Sequence of 'Candidatus Halobonum tyrrellensis' Strain G22, Isolated from the Hypersaline Waters of Lake Tyrrell, Australia.</title>
        <authorList>
            <person name="Ugalde J.A."/>
            <person name="Narasingarao P."/>
            <person name="Kuo S."/>
            <person name="Podell S."/>
            <person name="Allen E.E."/>
        </authorList>
    </citation>
    <scope>NUCLEOTIDE SEQUENCE [LARGE SCALE GENOMIC DNA]</scope>
    <source>
        <strain evidence="3 4">G22</strain>
    </source>
</reference>
<dbReference type="AlphaFoldDB" id="V4HPH9"/>
<keyword evidence="4" id="KW-1185">Reference proteome</keyword>
<feature type="domain" description="3-keto-alpha-glucoside-1,2-lyase/3-keto-2-hydroxy-glucal hydratase" evidence="2">
    <location>
        <begin position="65"/>
        <end position="258"/>
    </location>
</feature>
<dbReference type="RefSeq" id="WP_023393074.1">
    <property type="nucleotide sequence ID" value="NZ_ASGZ01000005.1"/>
</dbReference>
<dbReference type="InterPro" id="IPR006311">
    <property type="entry name" value="TAT_signal"/>
</dbReference>
<dbReference type="SUPFAM" id="SSF49899">
    <property type="entry name" value="Concanavalin A-like lectins/glucanases"/>
    <property type="match status" value="1"/>
</dbReference>
<feature type="domain" description="3-keto-alpha-glucoside-1,2-lyase/3-keto-2-hydroxy-glucal hydratase" evidence="2">
    <location>
        <begin position="265"/>
        <end position="433"/>
    </location>
</feature>
<name>V4HPH9_9EURY</name>